<reference evidence="6 7" key="1">
    <citation type="submission" date="2019-08" db="EMBL/GenBank/DDBJ databases">
        <title>Deep-cultivation of Planctomycetes and their phenomic and genomic characterization uncovers novel biology.</title>
        <authorList>
            <person name="Wiegand S."/>
            <person name="Jogler M."/>
            <person name="Boedeker C."/>
            <person name="Pinto D."/>
            <person name="Vollmers J."/>
            <person name="Rivas-Marin E."/>
            <person name="Kohn T."/>
            <person name="Peeters S.H."/>
            <person name="Heuer A."/>
            <person name="Rast P."/>
            <person name="Oberbeckmann S."/>
            <person name="Bunk B."/>
            <person name="Jeske O."/>
            <person name="Meyerdierks A."/>
            <person name="Storesund J.E."/>
            <person name="Kallscheuer N."/>
            <person name="Luecker S."/>
            <person name="Lage O.M."/>
            <person name="Pohl T."/>
            <person name="Merkel B.J."/>
            <person name="Hornburger P."/>
            <person name="Mueller R.-W."/>
            <person name="Bruemmer F."/>
            <person name="Labrenz M."/>
            <person name="Spormann A.M."/>
            <person name="Op den Camp H."/>
            <person name="Overmann J."/>
            <person name="Amann R."/>
            <person name="Jetten M.S.M."/>
            <person name="Mascher T."/>
            <person name="Medema M.H."/>
            <person name="Devos D.P."/>
            <person name="Kaster A.-K."/>
            <person name="Ovreas L."/>
            <person name="Rohde M."/>
            <person name="Galperin M.Y."/>
            <person name="Jogler C."/>
        </authorList>
    </citation>
    <scope>NUCLEOTIDE SEQUENCE [LARGE SCALE GENOMIC DNA]</scope>
    <source>
        <strain evidence="6 7">UC8</strain>
    </source>
</reference>
<dbReference type="OrthoDB" id="229865at2"/>
<keyword evidence="5" id="KW-0998">Cell outer membrane</keyword>
<dbReference type="GO" id="GO:0015288">
    <property type="term" value="F:porin activity"/>
    <property type="evidence" value="ECO:0007669"/>
    <property type="project" value="TreeGrafter"/>
</dbReference>
<dbReference type="EMBL" id="CP042914">
    <property type="protein sequence ID" value="QEG40743.1"/>
    <property type="molecule type" value="Genomic_DNA"/>
</dbReference>
<dbReference type="KEGG" id="rul:UC8_27600"/>
<sequence length="656" mass="73389">MAGLHSRPVVRYLARRWAVAVLCGVGVSVAGCESLDQPKRDVGQQRNQQLYQQTLLNTALPETVLPSIADLGAPGGAAPAERQEREMSLHEALTIAMTQPDVKRVDVDGQVAASPNTFYDIQASEARLQAALTAFDATLDSKLYTNQFKSPPNAFFGPGLTQPENRDEAAVQFGLTKPLLHGGLLSTNYNPDPGYFFLPGGTTDSFNPTYASEWQVSLKQPLLRNAGLEVNIAPIQVSQLEVEQSAWEFKNTLMASIRDVVETYWQLHATDVALREYEQVIPVLEEIVRLQRESLRAELVIAADVAKAQAKLHEYKQEYIRIQSERVTRELRLRNLLQLPPHDGYTLRTVTPPTDQQRRLDTGQAYLVAVDNQPDIVKKRLDVCIRRLELLVKANQRKPDLDFTALYRLNGLGENLGDAWDQMASAEFTDVELGIAFSMPVGMRRGKAEYQEARFRLARDQRLLEQQSFSALHALTEAARQVELAYQEYEQAKLQLKYATEWTKGAKLRYENPEPESSSSNWMVENLNDYYFAIRSRTDATIAVAEALNQYNFQMVRFEEVQGTLLEFFAIDYVSDPCRQASRLAPLAVPATALPESPTAGERLIDRLQSATIDQPATLEQPVASGQPAVIGPPVNAQPAMADASFQEFIETLNQY</sequence>
<keyword evidence="7" id="KW-1185">Reference proteome</keyword>
<organism evidence="6 7">
    <name type="scientific">Roseimaritima ulvae</name>
    <dbReference type="NCBI Taxonomy" id="980254"/>
    <lineage>
        <taxon>Bacteria</taxon>
        <taxon>Pseudomonadati</taxon>
        <taxon>Planctomycetota</taxon>
        <taxon>Planctomycetia</taxon>
        <taxon>Pirellulales</taxon>
        <taxon>Pirellulaceae</taxon>
        <taxon>Roseimaritima</taxon>
    </lineage>
</organism>
<dbReference type="GO" id="GO:0009279">
    <property type="term" value="C:cell outer membrane"/>
    <property type="evidence" value="ECO:0007669"/>
    <property type="project" value="UniProtKB-SubCell"/>
</dbReference>
<keyword evidence="2" id="KW-1134">Transmembrane beta strand</keyword>
<dbReference type="GO" id="GO:1990281">
    <property type="term" value="C:efflux pump complex"/>
    <property type="evidence" value="ECO:0007669"/>
    <property type="project" value="TreeGrafter"/>
</dbReference>
<name>A0A5B9R333_9BACT</name>
<evidence type="ECO:0000256" key="4">
    <source>
        <dbReference type="ARBA" id="ARBA00023136"/>
    </source>
</evidence>
<evidence type="ECO:0000256" key="3">
    <source>
        <dbReference type="ARBA" id="ARBA00022692"/>
    </source>
</evidence>
<evidence type="ECO:0000313" key="6">
    <source>
        <dbReference type="EMBL" id="QEG40743.1"/>
    </source>
</evidence>
<dbReference type="PANTHER" id="PTHR30026">
    <property type="entry name" value="OUTER MEMBRANE PROTEIN TOLC"/>
    <property type="match status" value="1"/>
</dbReference>
<dbReference type="RefSeq" id="WP_068132276.1">
    <property type="nucleotide sequence ID" value="NZ_CP042914.1"/>
</dbReference>
<keyword evidence="3" id="KW-0812">Transmembrane</keyword>
<proteinExistence type="predicted"/>
<dbReference type="PROSITE" id="PS51257">
    <property type="entry name" value="PROKAR_LIPOPROTEIN"/>
    <property type="match status" value="1"/>
</dbReference>
<gene>
    <name evidence="6" type="ORF">UC8_27600</name>
</gene>
<comment type="subcellular location">
    <subcellularLocation>
        <location evidence="1">Cell outer membrane</location>
    </subcellularLocation>
</comment>
<keyword evidence="4" id="KW-0472">Membrane</keyword>
<evidence type="ECO:0000313" key="7">
    <source>
        <dbReference type="Proteomes" id="UP000325286"/>
    </source>
</evidence>
<dbReference type="InterPro" id="IPR051906">
    <property type="entry name" value="TolC-like"/>
</dbReference>
<protein>
    <submittedName>
        <fullName evidence="6">Outer membrane efflux protein</fullName>
    </submittedName>
</protein>
<dbReference type="AlphaFoldDB" id="A0A5B9R333"/>
<dbReference type="SUPFAM" id="SSF56954">
    <property type="entry name" value="Outer membrane efflux proteins (OEP)"/>
    <property type="match status" value="1"/>
</dbReference>
<dbReference type="Proteomes" id="UP000325286">
    <property type="component" value="Chromosome"/>
</dbReference>
<evidence type="ECO:0000256" key="5">
    <source>
        <dbReference type="ARBA" id="ARBA00023237"/>
    </source>
</evidence>
<evidence type="ECO:0000256" key="2">
    <source>
        <dbReference type="ARBA" id="ARBA00022452"/>
    </source>
</evidence>
<accession>A0A5B9R333</accession>
<evidence type="ECO:0000256" key="1">
    <source>
        <dbReference type="ARBA" id="ARBA00004442"/>
    </source>
</evidence>
<dbReference type="Gene3D" id="1.20.1600.10">
    <property type="entry name" value="Outer membrane efflux proteins (OEP)"/>
    <property type="match status" value="1"/>
</dbReference>
<dbReference type="GO" id="GO:0015562">
    <property type="term" value="F:efflux transmembrane transporter activity"/>
    <property type="evidence" value="ECO:0007669"/>
    <property type="project" value="InterPro"/>
</dbReference>
<dbReference type="PANTHER" id="PTHR30026:SF23">
    <property type="entry name" value="TO APRF-PUTATIVE OUTER MEMBRANE EFFLUX PROTEIN OR SECRETED ALKALINE PHOSPHATASE-RELATED"/>
    <property type="match status" value="1"/>
</dbReference>